<gene>
    <name evidence="1" type="ORF">ACHHYP_09245</name>
</gene>
<dbReference type="EMBL" id="JNBR01000091">
    <property type="protein sequence ID" value="OQR98049.1"/>
    <property type="molecule type" value="Genomic_DNA"/>
</dbReference>
<proteinExistence type="predicted"/>
<accession>A0A1V9ZJ89</accession>
<evidence type="ECO:0000313" key="1">
    <source>
        <dbReference type="EMBL" id="OQR98049.1"/>
    </source>
</evidence>
<comment type="caution">
    <text evidence="1">The sequence shown here is derived from an EMBL/GenBank/DDBJ whole genome shotgun (WGS) entry which is preliminary data.</text>
</comment>
<keyword evidence="2" id="KW-1185">Reference proteome</keyword>
<organism evidence="1 2">
    <name type="scientific">Achlya hypogyna</name>
    <name type="common">Oomycete</name>
    <name type="synonym">Protoachlya hypogyna</name>
    <dbReference type="NCBI Taxonomy" id="1202772"/>
    <lineage>
        <taxon>Eukaryota</taxon>
        <taxon>Sar</taxon>
        <taxon>Stramenopiles</taxon>
        <taxon>Oomycota</taxon>
        <taxon>Saprolegniomycetes</taxon>
        <taxon>Saprolegniales</taxon>
        <taxon>Achlyaceae</taxon>
        <taxon>Achlya</taxon>
    </lineage>
</organism>
<sequence length="494" mass="54739">MSGHKGPGFGIPGTSKIGKNVMDIAPEPAVVLASLRRLEENAILASATTPLVDLSTGYRENSLCYVLPFLSESDLLHVTLVNKEIEGFCEIEWKARVIERYGHIRYNVASYRRVFALRSFLQRKVAGNVSARVYLMNGAGDTTFFRIDTGRSLMCSRERASVYNRCERMFDLSLRINRSIQEISALIGMVSLDEARDLLNEHMNLMASVAALRGSLLFESELFQVFPAPVLLDANVLLRGNYTLDTTAFQSVPLMMQLWVSIDSVVYRPLAVPVMLECNDVPTGHKTIRFHELAGMTIDIDDNTIRYNLQPNHLCMNVLASNTYLLYLFNPTGFRPLDWSYEAGLRIGGATHLLPHQKEGVFLNATTSALRVFLSYGKLTEDASEATGLRVGSRGGNACAPLQIACSEGDLAITFSIIGCHRLTQEKRLVVSQAMRLSLPPQGRVAKTERHAHLANDAVICYSFDGTNTLQYIEFAIGFEPLLDALGIATFVQS</sequence>
<dbReference type="Proteomes" id="UP000243579">
    <property type="component" value="Unassembled WGS sequence"/>
</dbReference>
<protein>
    <submittedName>
        <fullName evidence="1">Uncharacterized protein</fullName>
    </submittedName>
</protein>
<name>A0A1V9ZJ89_ACHHY</name>
<evidence type="ECO:0000313" key="2">
    <source>
        <dbReference type="Proteomes" id="UP000243579"/>
    </source>
</evidence>
<reference evidence="1 2" key="1">
    <citation type="journal article" date="2014" name="Genome Biol. Evol.">
        <title>The secreted proteins of Achlya hypogyna and Thraustotheca clavata identify the ancestral oomycete secretome and reveal gene acquisitions by horizontal gene transfer.</title>
        <authorList>
            <person name="Misner I."/>
            <person name="Blouin N."/>
            <person name="Leonard G."/>
            <person name="Richards T.A."/>
            <person name="Lane C.E."/>
        </authorList>
    </citation>
    <scope>NUCLEOTIDE SEQUENCE [LARGE SCALE GENOMIC DNA]</scope>
    <source>
        <strain evidence="1 2">ATCC 48635</strain>
    </source>
</reference>
<dbReference type="OrthoDB" id="62673at2759"/>
<dbReference type="AlphaFoldDB" id="A0A1V9ZJ89"/>